<dbReference type="EMBL" id="RDSM01000001">
    <property type="protein sequence ID" value="RXH57368.1"/>
    <property type="molecule type" value="Genomic_DNA"/>
</dbReference>
<dbReference type="InterPro" id="IPR053917">
    <property type="entry name" value="DUF6979"/>
</dbReference>
<proteinExistence type="predicted"/>
<reference evidence="1 2" key="1">
    <citation type="submission" date="2018-11" db="EMBL/GenBank/DDBJ databases">
        <authorList>
            <person name="Mardanov A.V."/>
            <person name="Ravin N.V."/>
            <person name="Dedysh S.N."/>
        </authorList>
    </citation>
    <scope>NUCLEOTIDE SEQUENCE [LARGE SCALE GENOMIC DNA]</scope>
    <source>
        <strain evidence="1 2">AF10</strain>
    </source>
</reference>
<dbReference type="OrthoDB" id="5586840at2"/>
<dbReference type="AlphaFoldDB" id="A0A4Q0T5K5"/>
<protein>
    <submittedName>
        <fullName evidence="1">Uncharacterized protein</fullName>
    </submittedName>
</protein>
<name>A0A4Q0T5K5_9BACT</name>
<keyword evidence="2" id="KW-1185">Reference proteome</keyword>
<reference evidence="2" key="2">
    <citation type="submission" date="2019-02" db="EMBL/GenBank/DDBJ databases">
        <title>Granulicella sibirica sp. nov., a psychrotolerant acidobacterium isolated from an organic soil layer in forested tundra, West Siberia.</title>
        <authorList>
            <person name="Oshkin I.Y."/>
            <person name="Kulichevskaya I.S."/>
            <person name="Rijpstra W.I.C."/>
            <person name="Sinninghe Damste J.S."/>
            <person name="Rakitin A.L."/>
            <person name="Ravin N.V."/>
            <person name="Dedysh S.N."/>
        </authorList>
    </citation>
    <scope>NUCLEOTIDE SEQUENCE [LARGE SCALE GENOMIC DNA]</scope>
    <source>
        <strain evidence="2">AF10</strain>
    </source>
</reference>
<organism evidence="1 2">
    <name type="scientific">Granulicella sibirica</name>
    <dbReference type="NCBI Taxonomy" id="2479048"/>
    <lineage>
        <taxon>Bacteria</taxon>
        <taxon>Pseudomonadati</taxon>
        <taxon>Acidobacteriota</taxon>
        <taxon>Terriglobia</taxon>
        <taxon>Terriglobales</taxon>
        <taxon>Acidobacteriaceae</taxon>
        <taxon>Granulicella</taxon>
    </lineage>
</organism>
<dbReference type="RefSeq" id="WP_128911546.1">
    <property type="nucleotide sequence ID" value="NZ_RDSM01000001.1"/>
</dbReference>
<dbReference type="Proteomes" id="UP000289437">
    <property type="component" value="Unassembled WGS sequence"/>
</dbReference>
<accession>A0A4Q0T5K5</accession>
<evidence type="ECO:0000313" key="1">
    <source>
        <dbReference type="EMBL" id="RXH57368.1"/>
    </source>
</evidence>
<comment type="caution">
    <text evidence="1">The sequence shown here is derived from an EMBL/GenBank/DDBJ whole genome shotgun (WGS) entry which is preliminary data.</text>
</comment>
<dbReference type="Pfam" id="PF22399">
    <property type="entry name" value="DUF6979"/>
    <property type="match status" value="1"/>
</dbReference>
<gene>
    <name evidence="1" type="ORF">GRAN_0678</name>
</gene>
<sequence>MANRYGEAALMAVRMETYGKAITPLERWEHAVGKLYPTTPAGQKKGGPRGAFLGLCEAGLVKGIPGGSSSPSNKNKVLAVKAIDLLKAGTHTTVSQLWAEVNEDPETPHGSQMDVVMALWKNGLIVNG</sequence>
<evidence type="ECO:0000313" key="2">
    <source>
        <dbReference type="Proteomes" id="UP000289437"/>
    </source>
</evidence>